<accession>A0AAV5I8Z9</accession>
<evidence type="ECO:0000256" key="2">
    <source>
        <dbReference type="SAM" id="MobiDB-lite"/>
    </source>
</evidence>
<dbReference type="Pfam" id="PF04640">
    <property type="entry name" value="PLATZ"/>
    <property type="match status" value="1"/>
</dbReference>
<name>A0AAV5I8Z9_9ROSI</name>
<dbReference type="Proteomes" id="UP001054252">
    <property type="component" value="Unassembled WGS sequence"/>
</dbReference>
<evidence type="ECO:0000313" key="5">
    <source>
        <dbReference type="Proteomes" id="UP001054252"/>
    </source>
</evidence>
<dbReference type="InterPro" id="IPR000315">
    <property type="entry name" value="Znf_B-box"/>
</dbReference>
<keyword evidence="1" id="KW-0479">Metal-binding</keyword>
<sequence>MVGPAWLRVLLGEKFFEPCIVHKSVKKNEKNIFCLNCCITICTHCLPLHRRHRRLQIRRYVYHDVIRLSDAQKFINCSLVQPYTTNRAKVVFLKNRPISRPFRGSSNFCIKCDRSLQEHFLFCSLACKVHHLLTTKDGGKERAESFKELGDGEITPDSVLDRADSMKKWSCTSTSVNNGDALNCKARFCAATTEFVRKRRSCAPMPPLLSCSHNSSPVAETVGRRKGVPHRSPLN</sequence>
<protein>
    <recommendedName>
        <fullName evidence="3">B box-type domain-containing protein</fullName>
    </recommendedName>
</protein>
<evidence type="ECO:0000313" key="4">
    <source>
        <dbReference type="EMBL" id="GKU95510.1"/>
    </source>
</evidence>
<keyword evidence="5" id="KW-1185">Reference proteome</keyword>
<comment type="caution">
    <text evidence="4">The sequence shown here is derived from an EMBL/GenBank/DDBJ whole genome shotgun (WGS) entry which is preliminary data.</text>
</comment>
<evidence type="ECO:0000256" key="1">
    <source>
        <dbReference type="PROSITE-ProRule" id="PRU00024"/>
    </source>
</evidence>
<dbReference type="AlphaFoldDB" id="A0AAV5I8Z9"/>
<dbReference type="PANTHER" id="PTHR31065:SF52">
    <property type="entry name" value="B BOX-TYPE DOMAIN-CONTAINING PROTEIN"/>
    <property type="match status" value="1"/>
</dbReference>
<reference evidence="4 5" key="1">
    <citation type="journal article" date="2021" name="Commun. Biol.">
        <title>The genome of Shorea leprosula (Dipterocarpaceae) highlights the ecological relevance of drought in aseasonal tropical rainforests.</title>
        <authorList>
            <person name="Ng K.K.S."/>
            <person name="Kobayashi M.J."/>
            <person name="Fawcett J.A."/>
            <person name="Hatakeyama M."/>
            <person name="Paape T."/>
            <person name="Ng C.H."/>
            <person name="Ang C.C."/>
            <person name="Tnah L.H."/>
            <person name="Lee C.T."/>
            <person name="Nishiyama T."/>
            <person name="Sese J."/>
            <person name="O'Brien M.J."/>
            <person name="Copetti D."/>
            <person name="Mohd Noor M.I."/>
            <person name="Ong R.C."/>
            <person name="Putra M."/>
            <person name="Sireger I.Z."/>
            <person name="Indrioko S."/>
            <person name="Kosugi Y."/>
            <person name="Izuno A."/>
            <person name="Isagi Y."/>
            <person name="Lee S.L."/>
            <person name="Shimizu K.K."/>
        </authorList>
    </citation>
    <scope>NUCLEOTIDE SEQUENCE [LARGE SCALE GENOMIC DNA]</scope>
    <source>
        <strain evidence="4">214</strain>
    </source>
</reference>
<dbReference type="PANTHER" id="PTHR31065">
    <property type="entry name" value="PLATZ TRANSCRIPTION FACTOR FAMILY PROTEIN"/>
    <property type="match status" value="1"/>
</dbReference>
<dbReference type="PROSITE" id="PS50119">
    <property type="entry name" value="ZF_BBOX"/>
    <property type="match status" value="1"/>
</dbReference>
<organism evidence="4 5">
    <name type="scientific">Rubroshorea leprosula</name>
    <dbReference type="NCBI Taxonomy" id="152421"/>
    <lineage>
        <taxon>Eukaryota</taxon>
        <taxon>Viridiplantae</taxon>
        <taxon>Streptophyta</taxon>
        <taxon>Embryophyta</taxon>
        <taxon>Tracheophyta</taxon>
        <taxon>Spermatophyta</taxon>
        <taxon>Magnoliopsida</taxon>
        <taxon>eudicotyledons</taxon>
        <taxon>Gunneridae</taxon>
        <taxon>Pentapetalae</taxon>
        <taxon>rosids</taxon>
        <taxon>malvids</taxon>
        <taxon>Malvales</taxon>
        <taxon>Dipterocarpaceae</taxon>
        <taxon>Rubroshorea</taxon>
    </lineage>
</organism>
<dbReference type="GO" id="GO:0008270">
    <property type="term" value="F:zinc ion binding"/>
    <property type="evidence" value="ECO:0007669"/>
    <property type="project" value="UniProtKB-KW"/>
</dbReference>
<keyword evidence="1" id="KW-0863">Zinc-finger</keyword>
<proteinExistence type="predicted"/>
<feature type="domain" description="B box-type" evidence="3">
    <location>
        <begin position="19"/>
        <end position="57"/>
    </location>
</feature>
<evidence type="ECO:0000259" key="3">
    <source>
        <dbReference type="PROSITE" id="PS50119"/>
    </source>
</evidence>
<gene>
    <name evidence="4" type="ORF">SLEP1_g8862</name>
</gene>
<dbReference type="InterPro" id="IPR006734">
    <property type="entry name" value="PLATZ"/>
</dbReference>
<feature type="region of interest" description="Disordered" evidence="2">
    <location>
        <begin position="213"/>
        <end position="235"/>
    </location>
</feature>
<keyword evidence="1" id="KW-0862">Zinc</keyword>
<dbReference type="EMBL" id="BPVZ01000009">
    <property type="protein sequence ID" value="GKU95510.1"/>
    <property type="molecule type" value="Genomic_DNA"/>
</dbReference>